<evidence type="ECO:0000313" key="3">
    <source>
        <dbReference type="Proteomes" id="UP000024376"/>
    </source>
</evidence>
<dbReference type="EMBL" id="KI911171">
    <property type="protein sequence ID" value="ETR97453.1"/>
    <property type="molecule type" value="Genomic_DNA"/>
</dbReference>
<dbReference type="Proteomes" id="UP000024376">
    <property type="component" value="Unassembled WGS sequence"/>
</dbReference>
<sequence>MPGISRGFVDGSTGRPRSNSLSDEDGGCLLNDCVADDDGFLGACDGDSHSRILGIEATRHARATLCRLIVLGPWSDAEAGLSQGESHQGPRKYAEKRMSCSLYPWEDDGRILLEEKFDID</sequence>
<evidence type="ECO:0000256" key="1">
    <source>
        <dbReference type="SAM" id="MobiDB-lite"/>
    </source>
</evidence>
<reference evidence="3" key="1">
    <citation type="journal article" date="2013" name="Ind. Biotechnol.">
        <title>Comparative genomics analysis of Trichoderma reesei strains.</title>
        <authorList>
            <person name="Koike H."/>
            <person name="Aerts A."/>
            <person name="LaButti K."/>
            <person name="Grigoriev I.V."/>
            <person name="Baker S.E."/>
        </authorList>
    </citation>
    <scope>NUCLEOTIDE SEQUENCE [LARGE SCALE GENOMIC DNA]</scope>
    <source>
        <strain evidence="3">ATCC 56765 / BCRC 32924 / NRRL 11460 / Rut C-30</strain>
    </source>
</reference>
<gene>
    <name evidence="2" type="ORF">M419DRAFT_121031</name>
</gene>
<proteinExistence type="predicted"/>
<evidence type="ECO:0000313" key="2">
    <source>
        <dbReference type="EMBL" id="ETR97453.1"/>
    </source>
</evidence>
<organism evidence="2 3">
    <name type="scientific">Hypocrea jecorina (strain ATCC 56765 / BCRC 32924 / NRRL 11460 / Rut C-30)</name>
    <name type="common">Trichoderma reesei</name>
    <dbReference type="NCBI Taxonomy" id="1344414"/>
    <lineage>
        <taxon>Eukaryota</taxon>
        <taxon>Fungi</taxon>
        <taxon>Dikarya</taxon>
        <taxon>Ascomycota</taxon>
        <taxon>Pezizomycotina</taxon>
        <taxon>Sordariomycetes</taxon>
        <taxon>Hypocreomycetidae</taxon>
        <taxon>Hypocreales</taxon>
        <taxon>Hypocreaceae</taxon>
        <taxon>Trichoderma</taxon>
    </lineage>
</organism>
<name>A0A024RWL5_HYPJR</name>
<protein>
    <submittedName>
        <fullName evidence="2">Uncharacterized protein</fullName>
    </submittedName>
</protein>
<feature type="region of interest" description="Disordered" evidence="1">
    <location>
        <begin position="1"/>
        <end position="25"/>
    </location>
</feature>
<dbReference type="AlphaFoldDB" id="A0A024RWL5"/>
<dbReference type="HOGENOM" id="CLU_2051339_0_0_1"/>
<accession>A0A024RWL5</accession>
<dbReference type="KEGG" id="trr:M419DRAFT_121031"/>